<sequence length="132" mass="13997">MDATMLADGIGFTEGPILLPGNRTAAVSMSRGAVLVLDRDGTDVVGPGGALEASHRLPAGSMPTDICCGAVGPEGRVRARPYHVTVVRRCLADLVVPKGPRAPVCGRRTAHRHRRPMPTDDLHPVRQGMNNF</sequence>
<dbReference type="Proteomes" id="UP001595914">
    <property type="component" value="Unassembled WGS sequence"/>
</dbReference>
<dbReference type="RefSeq" id="WP_378419739.1">
    <property type="nucleotide sequence ID" value="NZ_JBHSFO010000015.1"/>
</dbReference>
<evidence type="ECO:0000313" key="3">
    <source>
        <dbReference type="Proteomes" id="UP001595914"/>
    </source>
</evidence>
<organism evidence="2 3">
    <name type="scientific">Rhodococcus kronopolitis</name>
    <dbReference type="NCBI Taxonomy" id="1460226"/>
    <lineage>
        <taxon>Bacteria</taxon>
        <taxon>Bacillati</taxon>
        <taxon>Actinomycetota</taxon>
        <taxon>Actinomycetes</taxon>
        <taxon>Mycobacteriales</taxon>
        <taxon>Nocardiaceae</taxon>
        <taxon>Rhodococcus</taxon>
    </lineage>
</organism>
<evidence type="ECO:0000313" key="2">
    <source>
        <dbReference type="EMBL" id="MFC4606000.1"/>
    </source>
</evidence>
<gene>
    <name evidence="2" type="ORF">ACFO6S_20055</name>
</gene>
<name>A0ABV9FVF0_9NOCA</name>
<dbReference type="EMBL" id="JBHSFO010000015">
    <property type="protein sequence ID" value="MFC4606000.1"/>
    <property type="molecule type" value="Genomic_DNA"/>
</dbReference>
<comment type="caution">
    <text evidence="2">The sequence shown here is derived from an EMBL/GenBank/DDBJ whole genome shotgun (WGS) entry which is preliminary data.</text>
</comment>
<accession>A0ABV9FVF0</accession>
<feature type="region of interest" description="Disordered" evidence="1">
    <location>
        <begin position="105"/>
        <end position="132"/>
    </location>
</feature>
<keyword evidence="3" id="KW-1185">Reference proteome</keyword>
<reference evidence="3" key="1">
    <citation type="journal article" date="2019" name="Int. J. Syst. Evol. Microbiol.">
        <title>The Global Catalogue of Microorganisms (GCM) 10K type strain sequencing project: providing services to taxonomists for standard genome sequencing and annotation.</title>
        <authorList>
            <consortium name="The Broad Institute Genomics Platform"/>
            <consortium name="The Broad Institute Genome Sequencing Center for Infectious Disease"/>
            <person name="Wu L."/>
            <person name="Ma J."/>
        </authorList>
    </citation>
    <scope>NUCLEOTIDE SEQUENCE [LARGE SCALE GENOMIC DNA]</scope>
    <source>
        <strain evidence="3">CCUG 54520</strain>
    </source>
</reference>
<evidence type="ECO:0000256" key="1">
    <source>
        <dbReference type="SAM" id="MobiDB-lite"/>
    </source>
</evidence>
<protein>
    <submittedName>
        <fullName evidence="2">Uncharacterized protein</fullName>
    </submittedName>
</protein>
<proteinExistence type="predicted"/>